<comment type="caution">
    <text evidence="1">The sequence shown here is derived from an EMBL/GenBank/DDBJ whole genome shotgun (WGS) entry which is preliminary data.</text>
</comment>
<proteinExistence type="predicted"/>
<evidence type="ECO:0000313" key="2">
    <source>
        <dbReference type="Proteomes" id="UP000324222"/>
    </source>
</evidence>
<gene>
    <name evidence="1" type="ORF">E2C01_045579</name>
</gene>
<evidence type="ECO:0000313" key="1">
    <source>
        <dbReference type="EMBL" id="MPC51726.1"/>
    </source>
</evidence>
<sequence>MSCLTVLCRWGEVEGSGGTGRGAVVSVLNEHIIRATKWRPSRHQLTGKRQQAEKRLPVCVADTRPAGREPPSSCVLLTPAAARGVLSLSRQEREIVCKLVEKRNDISRAAEHTRRCANTPLFVPRASRDAAL</sequence>
<dbReference type="AlphaFoldDB" id="A0A5B7G1K4"/>
<organism evidence="1 2">
    <name type="scientific">Portunus trituberculatus</name>
    <name type="common">Swimming crab</name>
    <name type="synonym">Neptunus trituberculatus</name>
    <dbReference type="NCBI Taxonomy" id="210409"/>
    <lineage>
        <taxon>Eukaryota</taxon>
        <taxon>Metazoa</taxon>
        <taxon>Ecdysozoa</taxon>
        <taxon>Arthropoda</taxon>
        <taxon>Crustacea</taxon>
        <taxon>Multicrustacea</taxon>
        <taxon>Malacostraca</taxon>
        <taxon>Eumalacostraca</taxon>
        <taxon>Eucarida</taxon>
        <taxon>Decapoda</taxon>
        <taxon>Pleocyemata</taxon>
        <taxon>Brachyura</taxon>
        <taxon>Eubrachyura</taxon>
        <taxon>Portunoidea</taxon>
        <taxon>Portunidae</taxon>
        <taxon>Portuninae</taxon>
        <taxon>Portunus</taxon>
    </lineage>
</organism>
<dbReference type="EMBL" id="VSRR010010370">
    <property type="protein sequence ID" value="MPC51726.1"/>
    <property type="molecule type" value="Genomic_DNA"/>
</dbReference>
<accession>A0A5B7G1K4</accession>
<name>A0A5B7G1K4_PORTR</name>
<protein>
    <submittedName>
        <fullName evidence="1">Uncharacterized protein</fullName>
    </submittedName>
</protein>
<dbReference type="Proteomes" id="UP000324222">
    <property type="component" value="Unassembled WGS sequence"/>
</dbReference>
<keyword evidence="2" id="KW-1185">Reference proteome</keyword>
<reference evidence="1 2" key="1">
    <citation type="submission" date="2019-05" db="EMBL/GenBank/DDBJ databases">
        <title>Another draft genome of Portunus trituberculatus and its Hox gene families provides insights of decapod evolution.</title>
        <authorList>
            <person name="Jeong J.-H."/>
            <person name="Song I."/>
            <person name="Kim S."/>
            <person name="Choi T."/>
            <person name="Kim D."/>
            <person name="Ryu S."/>
            <person name="Kim W."/>
        </authorList>
    </citation>
    <scope>NUCLEOTIDE SEQUENCE [LARGE SCALE GENOMIC DNA]</scope>
    <source>
        <tissue evidence="1">Muscle</tissue>
    </source>
</reference>